<dbReference type="InterPro" id="IPR036264">
    <property type="entry name" value="Bact_exopeptidase_dim_dom"/>
</dbReference>
<gene>
    <name evidence="9" type="ordered locus">YPA_2740</name>
</gene>
<proteinExistence type="inferred from homology"/>
<keyword evidence="5 9" id="KW-0378">Hydrolase</keyword>
<dbReference type="NCBIfam" id="NF006773">
    <property type="entry name" value="PRK09290.2-2"/>
    <property type="match status" value="1"/>
</dbReference>
<dbReference type="PANTHER" id="PTHR32494:SF19">
    <property type="entry name" value="ALLANTOATE DEIMINASE-RELATED"/>
    <property type="match status" value="1"/>
</dbReference>
<feature type="binding site" evidence="8">
    <location>
        <position position="296"/>
    </location>
    <ligand>
        <name>allantoate</name>
        <dbReference type="ChEBI" id="CHEBI:17536"/>
    </ligand>
</feature>
<dbReference type="Pfam" id="PF01546">
    <property type="entry name" value="Peptidase_M20"/>
    <property type="match status" value="1"/>
</dbReference>
<dbReference type="SUPFAM" id="SSF55031">
    <property type="entry name" value="Bacterial exopeptidase dimerisation domain"/>
    <property type="match status" value="1"/>
</dbReference>
<dbReference type="InterPro" id="IPR010158">
    <property type="entry name" value="Amidase_Cbmase"/>
</dbReference>
<comment type="cofactor">
    <cofactor evidence="1">
        <name>Mn(2+)</name>
        <dbReference type="ChEBI" id="CHEBI:29035"/>
    </cofactor>
</comment>
<dbReference type="NCBIfam" id="TIGR01879">
    <property type="entry name" value="hydantase"/>
    <property type="match status" value="1"/>
</dbReference>
<keyword evidence="6" id="KW-0464">Manganese</keyword>
<evidence type="ECO:0000256" key="4">
    <source>
        <dbReference type="ARBA" id="ARBA00022723"/>
    </source>
</evidence>
<evidence type="ECO:0000256" key="6">
    <source>
        <dbReference type="ARBA" id="ARBA00023211"/>
    </source>
</evidence>
<dbReference type="PIRSF" id="PIRSF001235">
    <property type="entry name" value="Amidase_carbamoylase"/>
    <property type="match status" value="1"/>
</dbReference>
<organism evidence="9 10">
    <name type="scientific">Yersinia pestis bv. Antiqua (strain Antiqua)</name>
    <dbReference type="NCBI Taxonomy" id="360102"/>
    <lineage>
        <taxon>Bacteria</taxon>
        <taxon>Pseudomonadati</taxon>
        <taxon>Pseudomonadota</taxon>
        <taxon>Gammaproteobacteria</taxon>
        <taxon>Enterobacterales</taxon>
        <taxon>Yersiniaceae</taxon>
        <taxon>Yersinia</taxon>
    </lineage>
</organism>
<evidence type="ECO:0000256" key="8">
    <source>
        <dbReference type="PIRSR" id="PIRSR001235-2"/>
    </source>
</evidence>
<dbReference type="GO" id="GO:0016813">
    <property type="term" value="F:hydrolase activity, acting on carbon-nitrogen (but not peptide) bonds, in linear amidines"/>
    <property type="evidence" value="ECO:0007669"/>
    <property type="project" value="InterPro"/>
</dbReference>
<dbReference type="NCBIfam" id="NF006774">
    <property type="entry name" value="PRK09290.2-4"/>
    <property type="match status" value="1"/>
</dbReference>
<feature type="binding site" evidence="7">
    <location>
        <position position="390"/>
    </location>
    <ligand>
        <name>Zn(2+)</name>
        <dbReference type="ChEBI" id="CHEBI:29105"/>
        <label>2</label>
    </ligand>
</feature>
<accession>A0A0E1NW95</accession>
<evidence type="ECO:0000256" key="5">
    <source>
        <dbReference type="ARBA" id="ARBA00022801"/>
    </source>
</evidence>
<dbReference type="EC" id="3.5.1.87" evidence="9"/>
<dbReference type="PROSITE" id="PS00758">
    <property type="entry name" value="ARGE_DAPE_CPG2_1"/>
    <property type="match status" value="1"/>
</dbReference>
<sequence length="427" mass="45240">MSVTLPDIEAEQAALQVLARCDVLAAISESPEGLTRVYLSPEHLRANRQVGEWMQAVGMQVWQDTVGNICGRYEGRQPDAPAILLGSHLDTVRNAGRYDGMLGVLTALEVVGYLHRHQQRLPVAIEVIGFADEEGTRFGITLLGSKGVTGRWPVEWLNTTDADGISVAQAMVRAGLDPMDIGQSARAANAFCAYLELHIEQGPCLENAGLALGVVTDINGARRLQCQFTGLAGHAGTVPMGQRQDALAGAAEWMCVVEALTAAQGEHLVATVGTLTCLPGAVNVIPGQVRLTLDIRGPNDRGVNDLLTRLLAEAEAIATRRGITFAAEGFYRIKATACDSALQQCISQSISQVQGRCLALPSGAGHDAIAMAECWPVGMLFVRCKGGVSHHPDESVTSSDVAVAIQAYLEAVLTSPSSPSSLTPQRC</sequence>
<comment type="subunit">
    <text evidence="3">Homodimer.</text>
</comment>
<dbReference type="Proteomes" id="UP000001971">
    <property type="component" value="Chromosome"/>
</dbReference>
<dbReference type="NCBIfam" id="NF006775">
    <property type="entry name" value="PRK09290.2-5"/>
    <property type="match status" value="1"/>
</dbReference>
<dbReference type="SUPFAM" id="SSF53187">
    <property type="entry name" value="Zn-dependent exopeptidases"/>
    <property type="match status" value="1"/>
</dbReference>
<feature type="binding site" evidence="8">
    <location>
        <position position="223"/>
    </location>
    <ligand>
        <name>allantoate</name>
        <dbReference type="ChEBI" id="CHEBI:17536"/>
    </ligand>
</feature>
<keyword evidence="7" id="KW-0862">Zinc</keyword>
<comment type="cofactor">
    <cofactor evidence="7">
        <name>Zn(2+)</name>
        <dbReference type="ChEBI" id="CHEBI:29105"/>
    </cofactor>
    <text evidence="7">Binds 2 Zn(2+) ions per subunit.</text>
</comment>
<dbReference type="GO" id="GO:0050538">
    <property type="term" value="F:N-carbamoyl-L-amino-acid hydrolase activity"/>
    <property type="evidence" value="ECO:0007669"/>
    <property type="project" value="UniProtKB-EC"/>
</dbReference>
<dbReference type="CDD" id="cd03884">
    <property type="entry name" value="M20_bAS"/>
    <property type="match status" value="1"/>
</dbReference>
<feature type="binding site" evidence="7">
    <location>
        <position position="99"/>
    </location>
    <ligand>
        <name>Zn(2+)</name>
        <dbReference type="ChEBI" id="CHEBI:29105"/>
        <label>1</label>
    </ligand>
</feature>
<feature type="binding site" evidence="8">
    <location>
        <position position="283"/>
    </location>
    <ligand>
        <name>allantoate</name>
        <dbReference type="ChEBI" id="CHEBI:17536"/>
    </ligand>
</feature>
<dbReference type="KEGG" id="ypa:YPA_2740"/>
<name>A0A0E1NW95_YERPA</name>
<protein>
    <submittedName>
        <fullName evidence="9">Putative amino acid hydrolase</fullName>
        <ecNumber evidence="9">3.5.1.87</ecNumber>
    </submittedName>
</protein>
<evidence type="ECO:0000313" key="9">
    <source>
        <dbReference type="EMBL" id="ABG14702.1"/>
    </source>
</evidence>
<evidence type="ECO:0000256" key="3">
    <source>
        <dbReference type="ARBA" id="ARBA00011738"/>
    </source>
</evidence>
<dbReference type="NCBIfam" id="NF006771">
    <property type="entry name" value="PRK09290.1-5"/>
    <property type="match status" value="1"/>
</dbReference>
<comment type="similarity">
    <text evidence="2">Belongs to the peptidase M20 family.</text>
</comment>
<evidence type="ECO:0000256" key="2">
    <source>
        <dbReference type="ARBA" id="ARBA00006153"/>
    </source>
</evidence>
<evidence type="ECO:0000256" key="1">
    <source>
        <dbReference type="ARBA" id="ARBA00001936"/>
    </source>
</evidence>
<feature type="binding site" evidence="7">
    <location>
        <position position="88"/>
    </location>
    <ligand>
        <name>Zn(2+)</name>
        <dbReference type="ChEBI" id="CHEBI:29105"/>
        <label>1</label>
    </ligand>
</feature>
<dbReference type="HOGENOM" id="CLU_024588_2_1_6"/>
<dbReference type="InterPro" id="IPR002933">
    <property type="entry name" value="Peptidase_M20"/>
</dbReference>
<evidence type="ECO:0000313" key="10">
    <source>
        <dbReference type="Proteomes" id="UP000001971"/>
    </source>
</evidence>
<dbReference type="InterPro" id="IPR001261">
    <property type="entry name" value="ArgE/DapE_CS"/>
</dbReference>
<dbReference type="PATRIC" id="fig|360102.15.peg.1416"/>
<dbReference type="Gene3D" id="3.30.70.360">
    <property type="match status" value="1"/>
</dbReference>
<feature type="binding site" evidence="7">
    <location>
        <position position="99"/>
    </location>
    <ligand>
        <name>Zn(2+)</name>
        <dbReference type="ChEBI" id="CHEBI:29105"/>
        <label>2</label>
    </ligand>
</feature>
<keyword evidence="4 7" id="KW-0479">Metal-binding</keyword>
<feature type="binding site" evidence="7">
    <location>
        <position position="198"/>
    </location>
    <ligand>
        <name>Zn(2+)</name>
        <dbReference type="ChEBI" id="CHEBI:29105"/>
        <label>1</label>
    </ligand>
</feature>
<dbReference type="Gene3D" id="3.40.630.10">
    <property type="entry name" value="Zn peptidases"/>
    <property type="match status" value="1"/>
</dbReference>
<evidence type="ECO:0000256" key="7">
    <source>
        <dbReference type="PIRSR" id="PIRSR001235-1"/>
    </source>
</evidence>
<dbReference type="PANTHER" id="PTHR32494">
    <property type="entry name" value="ALLANTOATE DEIMINASE-RELATED"/>
    <property type="match status" value="1"/>
</dbReference>
<dbReference type="GO" id="GO:0046872">
    <property type="term" value="F:metal ion binding"/>
    <property type="evidence" value="ECO:0007669"/>
    <property type="project" value="UniProtKB-KW"/>
</dbReference>
<feature type="binding site" evidence="7">
    <location>
        <position position="134"/>
    </location>
    <ligand>
        <name>Zn(2+)</name>
        <dbReference type="ChEBI" id="CHEBI:29105"/>
        <label>2</label>
    </ligand>
</feature>
<dbReference type="RefSeq" id="WP_002224964.1">
    <property type="nucleotide sequence ID" value="NC_008150.1"/>
</dbReference>
<reference evidence="9 10" key="1">
    <citation type="journal article" date="2006" name="J. Bacteriol.">
        <title>Complete genome sequence of Yersinia pestis strains Antiqua and Nepal516: evidence of gene reduction in an emerging pathogen.</title>
        <authorList>
            <person name="Chain P.S."/>
            <person name="Hu P."/>
            <person name="Malfatti S.A."/>
            <person name="Radnedge L."/>
            <person name="Larimer F."/>
            <person name="Vergez L.M."/>
            <person name="Worsham P."/>
            <person name="Chu M.C."/>
            <person name="Andersen G.L."/>
        </authorList>
    </citation>
    <scope>NUCLEOTIDE SEQUENCE [LARGE SCALE GENOMIC DNA]</scope>
    <source>
        <strain evidence="9 10">Antiqua</strain>
    </source>
</reference>
<dbReference type="EMBL" id="CP000308">
    <property type="protein sequence ID" value="ABG14702.1"/>
    <property type="molecule type" value="Genomic_DNA"/>
</dbReference>
<dbReference type="AlphaFoldDB" id="A0A0E1NW95"/>